<name>A0A3Q8Q2M3_9VIRU</name>
<feature type="transmembrane region" description="Helical" evidence="1">
    <location>
        <begin position="412"/>
        <end position="429"/>
    </location>
</feature>
<dbReference type="EMBL" id="MH483043">
    <property type="protein sequence ID" value="AZI72595.1"/>
    <property type="molecule type" value="Genomic_RNA"/>
</dbReference>
<keyword evidence="1" id="KW-1133">Transmembrane helix</keyword>
<keyword evidence="1" id="KW-0472">Membrane</keyword>
<reference evidence="2" key="1">
    <citation type="journal article" date="2018" name="PLoS Pathog.">
        <title>Characterization of Haartman Institute snake virus-1 (HISV-1) and HISV-like viruses-The representatives of genus Hartmanivirus, family Arenaviridae.</title>
        <authorList>
            <person name="Hepojoki J."/>
            <person name="Hepojoki S."/>
            <person name="Smura T."/>
            <person name="Szirovicza L."/>
            <person name="Dervas E."/>
            <person name="Prahauser B."/>
            <person name="Nufer L."/>
            <person name="Schraner E.M."/>
            <person name="Vapalahti O."/>
            <person name="Kipar A."/>
            <person name="Hetzel U."/>
        </authorList>
    </citation>
    <scope>NUCLEOTIDE SEQUENCE</scope>
    <source>
        <strain evidence="2">Sn36_1</strain>
    </source>
</reference>
<evidence type="ECO:0000256" key="1">
    <source>
        <dbReference type="SAM" id="Phobius"/>
    </source>
</evidence>
<protein>
    <submittedName>
        <fullName evidence="2">Glycoprotein</fullName>
    </submittedName>
</protein>
<accession>A0A3Q8Q2M3</accession>
<keyword evidence="1" id="KW-0812">Transmembrane</keyword>
<organism evidence="2">
    <name type="scientific">Veterinary Pathology Zurich virus 2</name>
    <dbReference type="NCBI Taxonomy" id="2447923"/>
    <lineage>
        <taxon>Viruses</taxon>
        <taxon>Riboviria</taxon>
        <taxon>Orthornavirae</taxon>
        <taxon>Negarnaviricota</taxon>
        <taxon>Polyploviricotina</taxon>
        <taxon>Bunyaviricetes</taxon>
        <taxon>Hareavirales</taxon>
        <taxon>Arenaviridae</taxon>
        <taxon>Hartmanivirus</taxon>
        <taxon>Hartmanivirus turici</taxon>
    </lineage>
</organism>
<evidence type="ECO:0000313" key="2">
    <source>
        <dbReference type="EMBL" id="AZI72595.1"/>
    </source>
</evidence>
<sequence>MGAFQSITATFVAVVQHLPLIIFLIVLAWFMLMCLRGRWWKVFLVLVMTRRCQAYTYCSDNEFGLCSTVQSTIETRYFVVSIANQTIITKLIDGEYYFNFLTMSNCTSSVDFELVSQTSVSVDVKLVPDCNGGWRDNNYYDFFHCRNQSQSGGLSYHGPFNGVGFWVRTPGVTNATETRQYTNLTFKWRHHEFNKHNLDITQNFTRLYCNQTKINCRNVETSHSNTTKCDVSPLSVLDSQNYTRRHRRDAEVALTTTTSFFSIVALDTGYSDSSELWKNLIRTQESLNILEKIVANLSSNQLILSDQVTIDQSTIKNMLSDLKEHGLRLDKAENSFNNSHLCVVRNETHDINHLLRVTHTYNLSTFHHDCKKLILVNDSLSGIIALTKTVHEEALQGLRNSLLRNYLLTLRWEYPLTLVLLLLGVFFIFNQGKANQHMHYKKGEDWKCPFPHYPNRKGHCSCGKIYENVKLMECSIEKY</sequence>
<gene>
    <name evidence="2" type="primary">GPC</name>
</gene>
<proteinExistence type="predicted"/>
<dbReference type="Proteomes" id="UP000678427">
    <property type="component" value="Genome"/>
</dbReference>
<feature type="transmembrane region" description="Helical" evidence="1">
    <location>
        <begin position="6"/>
        <end position="32"/>
    </location>
</feature>